<evidence type="ECO:0000259" key="3">
    <source>
        <dbReference type="PROSITE" id="PS51782"/>
    </source>
</evidence>
<keyword evidence="5" id="KW-1185">Reference proteome</keyword>
<keyword evidence="2" id="KW-1133">Transmembrane helix</keyword>
<proteinExistence type="predicted"/>
<organism evidence="4 5">
    <name type="scientific">Chthoniobacter flavus Ellin428</name>
    <dbReference type="NCBI Taxonomy" id="497964"/>
    <lineage>
        <taxon>Bacteria</taxon>
        <taxon>Pseudomonadati</taxon>
        <taxon>Verrucomicrobiota</taxon>
        <taxon>Spartobacteria</taxon>
        <taxon>Chthoniobacterales</taxon>
        <taxon>Chthoniobacteraceae</taxon>
        <taxon>Chthoniobacter</taxon>
    </lineage>
</organism>
<evidence type="ECO:0000256" key="2">
    <source>
        <dbReference type="SAM" id="Phobius"/>
    </source>
</evidence>
<feature type="compositionally biased region" description="Low complexity" evidence="1">
    <location>
        <begin position="84"/>
        <end position="99"/>
    </location>
</feature>
<sequence length="260" mass="27791">MKTPKFFSKLSAVLSPRPKKKLQATAARAARRPVDDYDDEEPTTNLSSAFVVVLILHVVAIGGIYAFNSIKASRRGHEPMIAPTEQTSATSQTASVQSEDNSTTDPAPKSQTASISHPVAETAPMPAVAPIKPATGHTYQVKAGDNFAKVALAYGVTPAQIMEANHLKEGSVLHQGQTLIIPAKTEKTADNRKEESTPKQADVPSTTNTPGFYTVKKGDTPTSIAHKHGLTVEELLKANKITDPKKLQVGQTLKVPPRKG</sequence>
<protein>
    <submittedName>
        <fullName evidence="4">Peptidoglycan-binding LysM</fullName>
    </submittedName>
</protein>
<dbReference type="SMART" id="SM00257">
    <property type="entry name" value="LysM"/>
    <property type="match status" value="2"/>
</dbReference>
<feature type="domain" description="LysM" evidence="3">
    <location>
        <begin position="137"/>
        <end position="181"/>
    </location>
</feature>
<dbReference type="GO" id="GO:0008932">
    <property type="term" value="F:lytic endotransglycosylase activity"/>
    <property type="evidence" value="ECO:0007669"/>
    <property type="project" value="TreeGrafter"/>
</dbReference>
<feature type="compositionally biased region" description="Basic and acidic residues" evidence="1">
    <location>
        <begin position="186"/>
        <end position="197"/>
    </location>
</feature>
<dbReference type="AlphaFoldDB" id="B4D1Z7"/>
<dbReference type="eggNOG" id="COG1388">
    <property type="taxonomic scope" value="Bacteria"/>
</dbReference>
<accession>B4D1Z7</accession>
<feature type="region of interest" description="Disordered" evidence="1">
    <location>
        <begin position="241"/>
        <end position="260"/>
    </location>
</feature>
<feature type="domain" description="LysM" evidence="3">
    <location>
        <begin position="211"/>
        <end position="255"/>
    </location>
</feature>
<dbReference type="InterPro" id="IPR036779">
    <property type="entry name" value="LysM_dom_sf"/>
</dbReference>
<dbReference type="Proteomes" id="UP000005824">
    <property type="component" value="Unassembled WGS sequence"/>
</dbReference>
<dbReference type="STRING" id="497964.CfE428DRAFT_2935"/>
<dbReference type="InterPro" id="IPR018392">
    <property type="entry name" value="LysM"/>
</dbReference>
<feature type="region of interest" description="Disordered" evidence="1">
    <location>
        <begin position="83"/>
        <end position="116"/>
    </location>
</feature>
<dbReference type="PROSITE" id="PS51782">
    <property type="entry name" value="LYSM"/>
    <property type="match status" value="2"/>
</dbReference>
<dbReference type="Pfam" id="PF01476">
    <property type="entry name" value="LysM"/>
    <property type="match status" value="2"/>
</dbReference>
<keyword evidence="2" id="KW-0472">Membrane</keyword>
<reference evidence="4 5" key="1">
    <citation type="journal article" date="2011" name="J. Bacteriol.">
        <title>Genome sequence of Chthoniobacter flavus Ellin428, an aerobic heterotrophic soil bacterium.</title>
        <authorList>
            <person name="Kant R."/>
            <person name="van Passel M.W."/>
            <person name="Palva A."/>
            <person name="Lucas S."/>
            <person name="Lapidus A."/>
            <person name="Glavina Del Rio T."/>
            <person name="Dalin E."/>
            <person name="Tice H."/>
            <person name="Bruce D."/>
            <person name="Goodwin L."/>
            <person name="Pitluck S."/>
            <person name="Larimer F.W."/>
            <person name="Land M.L."/>
            <person name="Hauser L."/>
            <person name="Sangwan P."/>
            <person name="de Vos W.M."/>
            <person name="Janssen P.H."/>
            <person name="Smidt H."/>
        </authorList>
    </citation>
    <scope>NUCLEOTIDE SEQUENCE [LARGE SCALE GENOMIC DNA]</scope>
    <source>
        <strain evidence="4 5">Ellin428</strain>
    </source>
</reference>
<gene>
    <name evidence="4" type="ORF">CfE428DRAFT_2935</name>
</gene>
<dbReference type="Gene3D" id="3.10.350.10">
    <property type="entry name" value="LysM domain"/>
    <property type="match status" value="2"/>
</dbReference>
<name>B4D1Z7_9BACT</name>
<feature type="region of interest" description="Disordered" evidence="1">
    <location>
        <begin position="14"/>
        <end position="42"/>
    </location>
</feature>
<feature type="compositionally biased region" description="Polar residues" evidence="1">
    <location>
        <begin position="100"/>
        <end position="115"/>
    </location>
</feature>
<dbReference type="PANTHER" id="PTHR33734">
    <property type="entry name" value="LYSM DOMAIN-CONTAINING GPI-ANCHORED PROTEIN 2"/>
    <property type="match status" value="1"/>
</dbReference>
<dbReference type="RefSeq" id="WP_006980260.1">
    <property type="nucleotide sequence ID" value="NZ_ABVL01000007.1"/>
</dbReference>
<dbReference type="PANTHER" id="PTHR33734:SF22">
    <property type="entry name" value="MEMBRANE-BOUND LYTIC MUREIN TRANSGLYCOSYLASE D"/>
    <property type="match status" value="1"/>
</dbReference>
<dbReference type="InParanoid" id="B4D1Z7"/>
<evidence type="ECO:0000313" key="4">
    <source>
        <dbReference type="EMBL" id="EDY19759.1"/>
    </source>
</evidence>
<dbReference type="CDD" id="cd00118">
    <property type="entry name" value="LysM"/>
    <property type="match status" value="2"/>
</dbReference>
<evidence type="ECO:0000256" key="1">
    <source>
        <dbReference type="SAM" id="MobiDB-lite"/>
    </source>
</evidence>
<evidence type="ECO:0000313" key="5">
    <source>
        <dbReference type="Proteomes" id="UP000005824"/>
    </source>
</evidence>
<dbReference type="SUPFAM" id="SSF54106">
    <property type="entry name" value="LysM domain"/>
    <property type="match status" value="2"/>
</dbReference>
<dbReference type="EMBL" id="ABVL01000007">
    <property type="protein sequence ID" value="EDY19759.1"/>
    <property type="molecule type" value="Genomic_DNA"/>
</dbReference>
<feature type="region of interest" description="Disordered" evidence="1">
    <location>
        <begin position="186"/>
        <end position="220"/>
    </location>
</feature>
<feature type="transmembrane region" description="Helical" evidence="2">
    <location>
        <begin position="46"/>
        <end position="67"/>
    </location>
</feature>
<keyword evidence="2" id="KW-0812">Transmembrane</keyword>
<comment type="caution">
    <text evidence="4">The sequence shown here is derived from an EMBL/GenBank/DDBJ whole genome shotgun (WGS) entry which is preliminary data.</text>
</comment>